<feature type="region of interest" description="Disordered" evidence="1">
    <location>
        <begin position="29"/>
        <end position="52"/>
    </location>
</feature>
<dbReference type="AlphaFoldDB" id="A0A2J8A5E1"/>
<evidence type="ECO:0000256" key="1">
    <source>
        <dbReference type="SAM" id="MobiDB-lite"/>
    </source>
</evidence>
<organism evidence="2 3">
    <name type="scientific">Tetrabaena socialis</name>
    <dbReference type="NCBI Taxonomy" id="47790"/>
    <lineage>
        <taxon>Eukaryota</taxon>
        <taxon>Viridiplantae</taxon>
        <taxon>Chlorophyta</taxon>
        <taxon>core chlorophytes</taxon>
        <taxon>Chlorophyceae</taxon>
        <taxon>CS clade</taxon>
        <taxon>Chlamydomonadales</taxon>
        <taxon>Tetrabaenaceae</taxon>
        <taxon>Tetrabaena</taxon>
    </lineage>
</organism>
<name>A0A2J8A5E1_9CHLO</name>
<dbReference type="Proteomes" id="UP000236333">
    <property type="component" value="Unassembled WGS sequence"/>
</dbReference>
<dbReference type="OrthoDB" id="548257at2759"/>
<dbReference type="SUPFAM" id="SSF82199">
    <property type="entry name" value="SET domain"/>
    <property type="match status" value="1"/>
</dbReference>
<reference evidence="2 3" key="1">
    <citation type="journal article" date="2017" name="Mol. Biol. Evol.">
        <title>The 4-celled Tetrabaena socialis nuclear genome reveals the essential components for genetic control of cell number at the origin of multicellularity in the volvocine lineage.</title>
        <authorList>
            <person name="Featherston J."/>
            <person name="Arakaki Y."/>
            <person name="Hanschen E.R."/>
            <person name="Ferris P.J."/>
            <person name="Michod R.E."/>
            <person name="Olson B.J.S.C."/>
            <person name="Nozaki H."/>
            <person name="Durand P.M."/>
        </authorList>
    </citation>
    <scope>NUCLEOTIDE SEQUENCE [LARGE SCALE GENOMIC DNA]</scope>
    <source>
        <strain evidence="2 3">NIES-571</strain>
    </source>
</reference>
<comment type="caution">
    <text evidence="2">The sequence shown here is derived from an EMBL/GenBank/DDBJ whole genome shotgun (WGS) entry which is preliminary data.</text>
</comment>
<evidence type="ECO:0000313" key="3">
    <source>
        <dbReference type="Proteomes" id="UP000236333"/>
    </source>
</evidence>
<evidence type="ECO:0000313" key="2">
    <source>
        <dbReference type="EMBL" id="PNH07741.1"/>
    </source>
</evidence>
<dbReference type="EMBL" id="PGGS01000164">
    <property type="protein sequence ID" value="PNH07741.1"/>
    <property type="molecule type" value="Genomic_DNA"/>
</dbReference>
<keyword evidence="3" id="KW-1185">Reference proteome</keyword>
<dbReference type="InterPro" id="IPR046341">
    <property type="entry name" value="SET_dom_sf"/>
</dbReference>
<evidence type="ECO:0008006" key="4">
    <source>
        <dbReference type="Google" id="ProtNLM"/>
    </source>
</evidence>
<accession>A0A2J8A5E1</accession>
<protein>
    <recommendedName>
        <fullName evidence="4">SET domain-containing protein</fullName>
    </recommendedName>
</protein>
<dbReference type="Gene3D" id="2.170.270.10">
    <property type="entry name" value="SET domain"/>
    <property type="match status" value="1"/>
</dbReference>
<sequence length="371" mass="37421">MRAVGTSARPPGDRGVVGGTQVDAIMISDDSDGEGAAPASDGGDNGAAPHSPFSLLLPAPSITHMHGCVPPALGLPPLSPGELRLCGLTFAASVAPAVRRDMRKWKQPGARAMGELQAVLAQMRIPGFDDGATVGAGGGAAPAAPAGAAPWLDSAVLCWSLGQLLRAASGPGPKDQLPSGPVITRAVQPGVDLARGGAGLFAGARIPRSAAVGVLGGYVQPAGAAQGFRARGFEALSYASRAELRRRADAAGEGSEGLVWSFLAGSFSLPYGAPEAVALAGEDGPLPPLELHMLGYGNLTALVNDPRSDPWGERLRVDRPGDASVAEAAAANCMVVPVCVRGLLLPVLVALHDIAPGEQILRDYGAGCRSG</sequence>
<proteinExistence type="predicted"/>
<gene>
    <name evidence="2" type="ORF">TSOC_005757</name>
</gene>